<feature type="signal peptide" evidence="3">
    <location>
        <begin position="1"/>
        <end position="22"/>
    </location>
</feature>
<dbReference type="GO" id="GO:0035591">
    <property type="term" value="F:signaling adaptor activity"/>
    <property type="evidence" value="ECO:0007669"/>
    <property type="project" value="TreeGrafter"/>
</dbReference>
<reference evidence="5" key="1">
    <citation type="submission" date="2019-06" db="EMBL/GenBank/DDBJ databases">
        <title>Alistipes onderdonkii subsp. vulgaris subsp. nov., Alistipes dispar sp. nov. and Alistipes communis sp. nov., isolated from human faeces, and creation of Alistipes onderdonkii subsp. onderdonkii subsp. nov.</title>
        <authorList>
            <person name="Sakamoto M."/>
            <person name="Ikeyama N."/>
            <person name="Ogata Y."/>
            <person name="Suda W."/>
            <person name="Iino T."/>
            <person name="Hattori M."/>
            <person name="Ohkuma M."/>
        </authorList>
    </citation>
    <scope>NUCLEOTIDE SEQUENCE [LARGE SCALE GENOMIC DNA]</scope>
    <source>
        <strain evidence="5">5CBH24</strain>
    </source>
</reference>
<dbReference type="AlphaFoldDB" id="A0A4Y1WU28"/>
<dbReference type="InterPro" id="IPR032675">
    <property type="entry name" value="LRR_dom_sf"/>
</dbReference>
<evidence type="ECO:0000256" key="3">
    <source>
        <dbReference type="SAM" id="SignalP"/>
    </source>
</evidence>
<gene>
    <name evidence="4" type="ORF">A5CBH24_12770</name>
</gene>
<dbReference type="Proteomes" id="UP000318946">
    <property type="component" value="Chromosome"/>
</dbReference>
<evidence type="ECO:0000256" key="2">
    <source>
        <dbReference type="ARBA" id="ARBA00022737"/>
    </source>
</evidence>
<dbReference type="RefSeq" id="WP_141412561.1">
    <property type="nucleotide sequence ID" value="NZ_AP019735.1"/>
</dbReference>
<dbReference type="Gene3D" id="3.80.10.10">
    <property type="entry name" value="Ribonuclease Inhibitor"/>
    <property type="match status" value="1"/>
</dbReference>
<keyword evidence="5" id="KW-1185">Reference proteome</keyword>
<name>A0A4Y1WU28_9BACT</name>
<organism evidence="4 5">
    <name type="scientific">Alistipes communis</name>
    <dbReference type="NCBI Taxonomy" id="2585118"/>
    <lineage>
        <taxon>Bacteria</taxon>
        <taxon>Pseudomonadati</taxon>
        <taxon>Bacteroidota</taxon>
        <taxon>Bacteroidia</taxon>
        <taxon>Bacteroidales</taxon>
        <taxon>Rikenellaceae</taxon>
        <taxon>Alistipes</taxon>
    </lineage>
</organism>
<protein>
    <recommendedName>
        <fullName evidence="6">EF-hand domain-containing protein</fullName>
    </recommendedName>
</protein>
<dbReference type="PANTHER" id="PTHR47566:SF1">
    <property type="entry name" value="PROTEIN NUD1"/>
    <property type="match status" value="1"/>
</dbReference>
<evidence type="ECO:0000313" key="4">
    <source>
        <dbReference type="EMBL" id="BBL03964.1"/>
    </source>
</evidence>
<evidence type="ECO:0000256" key="1">
    <source>
        <dbReference type="ARBA" id="ARBA00022614"/>
    </source>
</evidence>
<dbReference type="OrthoDB" id="1077656at2"/>
<evidence type="ECO:0000313" key="5">
    <source>
        <dbReference type="Proteomes" id="UP000318946"/>
    </source>
</evidence>
<feature type="chain" id="PRO_5021305456" description="EF-hand domain-containing protein" evidence="3">
    <location>
        <begin position="23"/>
        <end position="438"/>
    </location>
</feature>
<keyword evidence="1" id="KW-0433">Leucine-rich repeat</keyword>
<dbReference type="InterPro" id="IPR052574">
    <property type="entry name" value="CDIRP"/>
</dbReference>
<accession>A0A4Y1WU28</accession>
<dbReference type="PANTHER" id="PTHR47566">
    <property type="match status" value="1"/>
</dbReference>
<keyword evidence="2" id="KW-0677">Repeat</keyword>
<dbReference type="SUPFAM" id="SSF52058">
    <property type="entry name" value="L domain-like"/>
    <property type="match status" value="1"/>
</dbReference>
<dbReference type="KEGG" id="acou:A5CBH24_12770"/>
<dbReference type="GeneID" id="78341998"/>
<evidence type="ECO:0008006" key="6">
    <source>
        <dbReference type="Google" id="ProtNLM"/>
    </source>
</evidence>
<proteinExistence type="predicted"/>
<keyword evidence="3" id="KW-0732">Signal</keyword>
<sequence length="438" mass="48732">MKKRSILLSGLFVLTMCLAGYAAADYPPNVADAIPDREFRTLCLRIADTDGDGAISREEALAVTKIRCPSYKTYGKTISSLEGLHYFANLETLDCSSQNLTSLDAGGCSALELLICETCELECLRLPRTAALKKLDCSSNRLASLDVSGCPALRRLTCYDNPFTELNVDACPDLELLDCSCLVTSDLRHHEKLYELHCGGLPCVRLDLSEFKQLSHLSITHSRISEIVFGDSDLLISFALNDVDFTSLDLSGCHQLMYLTLTDMPLRELTLPETELSSVELRKLPLERLEVKGYVKIGKLAVSDCGRLKCIDGSGQVMNFDCCNCSNLTMLNMDAFRYVGDFRCTGTALTSLDFSRCNGNRYAEIDCSDNRLTTLVLPPEIYTLSCQGNLLEELDISGCSINWIECRPMETLRRIRLRRDQNNYRLGGTKGIELVYVD</sequence>
<dbReference type="EMBL" id="AP019735">
    <property type="protein sequence ID" value="BBL03964.1"/>
    <property type="molecule type" value="Genomic_DNA"/>
</dbReference>